<evidence type="ECO:0000313" key="3">
    <source>
        <dbReference type="Proteomes" id="UP000807342"/>
    </source>
</evidence>
<dbReference type="EMBL" id="MU151249">
    <property type="protein sequence ID" value="KAF9446381.1"/>
    <property type="molecule type" value="Genomic_DNA"/>
</dbReference>
<name>A0A9P5XAN6_9AGAR</name>
<proteinExistence type="predicted"/>
<organism evidence="2 3">
    <name type="scientific">Macrolepiota fuliginosa MF-IS2</name>
    <dbReference type="NCBI Taxonomy" id="1400762"/>
    <lineage>
        <taxon>Eukaryota</taxon>
        <taxon>Fungi</taxon>
        <taxon>Dikarya</taxon>
        <taxon>Basidiomycota</taxon>
        <taxon>Agaricomycotina</taxon>
        <taxon>Agaricomycetes</taxon>
        <taxon>Agaricomycetidae</taxon>
        <taxon>Agaricales</taxon>
        <taxon>Agaricineae</taxon>
        <taxon>Agaricaceae</taxon>
        <taxon>Macrolepiota</taxon>
    </lineage>
</organism>
<gene>
    <name evidence="2" type="ORF">P691DRAFT_189467</name>
</gene>
<comment type="caution">
    <text evidence="2">The sequence shown here is derived from an EMBL/GenBank/DDBJ whole genome shotgun (WGS) entry which is preliminary data.</text>
</comment>
<dbReference type="AlphaFoldDB" id="A0A9P5XAN6"/>
<accession>A0A9P5XAN6</accession>
<protein>
    <submittedName>
        <fullName evidence="2">Uncharacterized protein</fullName>
    </submittedName>
</protein>
<keyword evidence="1" id="KW-0472">Membrane</keyword>
<sequence length="139" mass="16121">MEYYHRVHQRRLYLGRIGGWLLYHQHDLRGGMVCLALMVQHIRTGSFGLRLLSMSISMLWRTLIPMYFIHASYKRRVSALSIGRGNKCGQGEARNIPQMSSSSNWTAIYQLYRDRSSTISRITSFNISVTAMVIMKTYP</sequence>
<keyword evidence="1" id="KW-0812">Transmembrane</keyword>
<evidence type="ECO:0000256" key="1">
    <source>
        <dbReference type="SAM" id="Phobius"/>
    </source>
</evidence>
<reference evidence="2" key="1">
    <citation type="submission" date="2020-11" db="EMBL/GenBank/DDBJ databases">
        <authorList>
            <consortium name="DOE Joint Genome Institute"/>
            <person name="Ahrendt S."/>
            <person name="Riley R."/>
            <person name="Andreopoulos W."/>
            <person name="Labutti K."/>
            <person name="Pangilinan J."/>
            <person name="Ruiz-Duenas F.J."/>
            <person name="Barrasa J.M."/>
            <person name="Sanchez-Garcia M."/>
            <person name="Camarero S."/>
            <person name="Miyauchi S."/>
            <person name="Serrano A."/>
            <person name="Linde D."/>
            <person name="Babiker R."/>
            <person name="Drula E."/>
            <person name="Ayuso-Fernandez I."/>
            <person name="Pacheco R."/>
            <person name="Padilla G."/>
            <person name="Ferreira P."/>
            <person name="Barriuso J."/>
            <person name="Kellner H."/>
            <person name="Castanera R."/>
            <person name="Alfaro M."/>
            <person name="Ramirez L."/>
            <person name="Pisabarro A.G."/>
            <person name="Kuo A."/>
            <person name="Tritt A."/>
            <person name="Lipzen A."/>
            <person name="He G."/>
            <person name="Yan M."/>
            <person name="Ng V."/>
            <person name="Cullen D."/>
            <person name="Martin F."/>
            <person name="Rosso M.-N."/>
            <person name="Henrissat B."/>
            <person name="Hibbett D."/>
            <person name="Martinez A.T."/>
            <person name="Grigoriev I.V."/>
        </authorList>
    </citation>
    <scope>NUCLEOTIDE SEQUENCE</scope>
    <source>
        <strain evidence="2">MF-IS2</strain>
    </source>
</reference>
<keyword evidence="1" id="KW-1133">Transmembrane helix</keyword>
<evidence type="ECO:0000313" key="2">
    <source>
        <dbReference type="EMBL" id="KAF9446381.1"/>
    </source>
</evidence>
<keyword evidence="3" id="KW-1185">Reference proteome</keyword>
<feature type="transmembrane region" description="Helical" evidence="1">
    <location>
        <begin position="47"/>
        <end position="69"/>
    </location>
</feature>
<dbReference type="Proteomes" id="UP000807342">
    <property type="component" value="Unassembled WGS sequence"/>
</dbReference>